<dbReference type="InterPro" id="IPR002110">
    <property type="entry name" value="Ankyrin_rpt"/>
</dbReference>
<keyword evidence="4" id="KW-0812">Transmembrane</keyword>
<feature type="repeat" description="ANK" evidence="3">
    <location>
        <begin position="66"/>
        <end position="98"/>
    </location>
</feature>
<evidence type="ECO:0000256" key="2">
    <source>
        <dbReference type="ARBA" id="ARBA00023043"/>
    </source>
</evidence>
<dbReference type="SUPFAM" id="SSF48403">
    <property type="entry name" value="Ankyrin repeat"/>
    <property type="match status" value="1"/>
</dbReference>
<dbReference type="Gene3D" id="1.25.40.10">
    <property type="entry name" value="Tetratricopeptide repeat domain"/>
    <property type="match status" value="1"/>
</dbReference>
<dbReference type="SUPFAM" id="SSF48452">
    <property type="entry name" value="TPR-like"/>
    <property type="match status" value="1"/>
</dbReference>
<dbReference type="AlphaFoldDB" id="A0A1F7RZP1"/>
<keyword evidence="1" id="KW-0677">Repeat</keyword>
<feature type="repeat" description="ANK" evidence="3">
    <location>
        <begin position="132"/>
        <end position="164"/>
    </location>
</feature>
<protein>
    <submittedName>
        <fullName evidence="5">Uncharacterized protein</fullName>
    </submittedName>
</protein>
<comment type="caution">
    <text evidence="5">The sequence shown here is derived from an EMBL/GenBank/DDBJ whole genome shotgun (WGS) entry which is preliminary data.</text>
</comment>
<dbReference type="Gene3D" id="1.25.40.20">
    <property type="entry name" value="Ankyrin repeat-containing domain"/>
    <property type="match status" value="1"/>
</dbReference>
<feature type="transmembrane region" description="Helical" evidence="4">
    <location>
        <begin position="7"/>
        <end position="30"/>
    </location>
</feature>
<dbReference type="Pfam" id="PF00023">
    <property type="entry name" value="Ank"/>
    <property type="match status" value="1"/>
</dbReference>
<name>A0A1F7RZP1_9BACT</name>
<keyword evidence="4" id="KW-1133">Transmembrane helix</keyword>
<sequence>MVNCKKVRIFSITIFACFFILIVSTVFIYGQGGLDSDLISAVKSGNLDEVESLLDKGALINARDEDGHDALYWAITTDNADIVNILLNSGASVYSRYEHLKTPLHLAAKNGNVNIVQQILKRYKFINYPDSNGVTALHEAARAGNVDVIAVLFSNSADPNVITYNSGWTPLHEAANKGYYKVVNLLINMGADIRLKSKDGETPFQLASKLKYKDITELLLSWDKMLKYLDAMDLAKKGNKMNTEEVRKLEKIVRKNPDDLESRIILLGYYFMKQFESTKNRDIRQHHVLWFIKHHPEHPIVGTPECDLHKDDNGALTEALKLWENHLATQPNNPDIFYNAGNFFTVIDINKAEMLFIRGREIDPDNPGWSDLLANNYRIRAYKSSGDEKEQWKQKSLREQEHAVKLRENTFTYLVHLSQLAINMMEANEIEKAELYAKELLSPADFYKYDRLGNCMAISAGNAILGRIILREDNIVDAKKYLLQSVTLPEYCHYNSKQGLALSRELLEKGEPDVVIWFLQLCIKYQEKRQNDLQKWIKEIRDGKIPDFH</sequence>
<evidence type="ECO:0000256" key="4">
    <source>
        <dbReference type="SAM" id="Phobius"/>
    </source>
</evidence>
<accession>A0A1F7RZP1</accession>
<evidence type="ECO:0000313" key="5">
    <source>
        <dbReference type="EMBL" id="OGL47036.1"/>
    </source>
</evidence>
<reference evidence="5 6" key="1">
    <citation type="journal article" date="2016" name="Nat. Commun.">
        <title>Thousands of microbial genomes shed light on interconnected biogeochemical processes in an aquifer system.</title>
        <authorList>
            <person name="Anantharaman K."/>
            <person name="Brown C.T."/>
            <person name="Hug L.A."/>
            <person name="Sharon I."/>
            <person name="Castelle C.J."/>
            <person name="Probst A.J."/>
            <person name="Thomas B.C."/>
            <person name="Singh A."/>
            <person name="Wilkins M.J."/>
            <person name="Karaoz U."/>
            <person name="Brodie E.L."/>
            <person name="Williams K.H."/>
            <person name="Hubbard S.S."/>
            <person name="Banfield J.F."/>
        </authorList>
    </citation>
    <scope>NUCLEOTIDE SEQUENCE [LARGE SCALE GENOMIC DNA]</scope>
</reference>
<dbReference type="Proteomes" id="UP000179266">
    <property type="component" value="Unassembled WGS sequence"/>
</dbReference>
<dbReference type="PROSITE" id="PS50297">
    <property type="entry name" value="ANK_REP_REGION"/>
    <property type="match status" value="4"/>
</dbReference>
<keyword evidence="4" id="KW-0472">Membrane</keyword>
<feature type="repeat" description="ANK" evidence="3">
    <location>
        <begin position="99"/>
        <end position="131"/>
    </location>
</feature>
<evidence type="ECO:0000256" key="1">
    <source>
        <dbReference type="ARBA" id="ARBA00022737"/>
    </source>
</evidence>
<organism evidence="5 6">
    <name type="scientific">Candidatus Schekmanbacteria bacterium RBG_13_48_7</name>
    <dbReference type="NCBI Taxonomy" id="1817878"/>
    <lineage>
        <taxon>Bacteria</taxon>
        <taxon>Candidatus Schekmaniibacteriota</taxon>
    </lineage>
</organism>
<keyword evidence="2 3" id="KW-0040">ANK repeat</keyword>
<dbReference type="GO" id="GO:0010468">
    <property type="term" value="P:regulation of gene expression"/>
    <property type="evidence" value="ECO:0007669"/>
    <property type="project" value="TreeGrafter"/>
</dbReference>
<dbReference type="PROSITE" id="PS50088">
    <property type="entry name" value="ANK_REPEAT"/>
    <property type="match status" value="5"/>
</dbReference>
<dbReference type="PANTHER" id="PTHR24124:SF14">
    <property type="entry name" value="CHROMOSOME UNDETERMINED SCAFFOLD_25, WHOLE GENOME SHOTGUN SEQUENCE"/>
    <property type="match status" value="1"/>
</dbReference>
<feature type="repeat" description="ANK" evidence="3">
    <location>
        <begin position="166"/>
        <end position="198"/>
    </location>
</feature>
<dbReference type="Pfam" id="PF12796">
    <property type="entry name" value="Ank_2"/>
    <property type="match status" value="2"/>
</dbReference>
<dbReference type="PANTHER" id="PTHR24124">
    <property type="entry name" value="ANKYRIN REPEAT FAMILY A"/>
    <property type="match status" value="1"/>
</dbReference>
<dbReference type="InterPro" id="IPR036770">
    <property type="entry name" value="Ankyrin_rpt-contain_sf"/>
</dbReference>
<evidence type="ECO:0000256" key="3">
    <source>
        <dbReference type="PROSITE-ProRule" id="PRU00023"/>
    </source>
</evidence>
<dbReference type="InterPro" id="IPR011990">
    <property type="entry name" value="TPR-like_helical_dom_sf"/>
</dbReference>
<dbReference type="SMART" id="SM00248">
    <property type="entry name" value="ANK"/>
    <property type="match status" value="6"/>
</dbReference>
<gene>
    <name evidence="5" type="ORF">A2161_17630</name>
</gene>
<evidence type="ECO:0000313" key="6">
    <source>
        <dbReference type="Proteomes" id="UP000179266"/>
    </source>
</evidence>
<dbReference type="EMBL" id="MGDD01000101">
    <property type="protein sequence ID" value="OGL47036.1"/>
    <property type="molecule type" value="Genomic_DNA"/>
</dbReference>
<dbReference type="PRINTS" id="PR01415">
    <property type="entry name" value="ANKYRIN"/>
</dbReference>
<feature type="repeat" description="ANK" evidence="3">
    <location>
        <begin position="33"/>
        <end position="65"/>
    </location>
</feature>
<proteinExistence type="predicted"/>